<organism evidence="6 7">
    <name type="scientific">Anncaliia algerae PRA339</name>
    <dbReference type="NCBI Taxonomy" id="1288291"/>
    <lineage>
        <taxon>Eukaryota</taxon>
        <taxon>Fungi</taxon>
        <taxon>Fungi incertae sedis</taxon>
        <taxon>Microsporidia</taxon>
        <taxon>Tubulinosematoidea</taxon>
        <taxon>Tubulinosematidae</taxon>
        <taxon>Anncaliia</taxon>
    </lineage>
</organism>
<evidence type="ECO:0000256" key="2">
    <source>
        <dbReference type="ARBA" id="ARBA00004496"/>
    </source>
</evidence>
<sequence length="595" mass="70239">MTTRKRMRKNDLQFYKYIRSNMVGNIANKKTLYNEELVNALLLNLQSDLRKVSLDILMLLWFSEEEMIKNYIRECNTAAKVYECLSDKLSYLYVLRALRVLVEKEDINKCIPVYLEIVKNQSEEKLVKEEAFLFFYKNRPIISSLSINSFIRSKTGLRVLTQSIVTCEQRSVNLLVKQFKRVNLESKLLILEGIKKIIEESKNYLFFDKFVHLLVKILPYERNISLMLLAKLSDNNLEIQNKINSLNLLSKLCQMVNDEENASLYYCLYCITGISEENRKYICRSTVLPMVFHSFNTKTVSKLFDINFLTLIYLFRSLTRSVHFIKSDLLDYPILDACISALMSIDEIQEKKDVYELIENNSISTYNLTEQILNLISNITLEYGNYKSFFCQKKALKKTLSFLNIFPVNVLFLVKNLIYDSCLSTKEYFLMETDELFFNKVFEDHFRNPDVVEQTLNLIRNLFCESESEIILRRYPSLINLLFNYEEYIFSLKESVVEQYIYIFVNMAINKECRSMIVKNINFKILSKVANTRDLKVAVAWLISNLTWKDHEDYETNVEILLDKGVREWLDQCEGEDSLLNEKIRNAYENLCRIK</sequence>
<dbReference type="Gene3D" id="1.25.10.10">
    <property type="entry name" value="Leucine-rich Repeat Variant"/>
    <property type="match status" value="1"/>
</dbReference>
<dbReference type="SUPFAM" id="SSF48371">
    <property type="entry name" value="ARM repeat"/>
    <property type="match status" value="1"/>
</dbReference>
<dbReference type="InterPro" id="IPR016024">
    <property type="entry name" value="ARM-type_fold"/>
</dbReference>
<evidence type="ECO:0000256" key="1">
    <source>
        <dbReference type="ARBA" id="ARBA00004123"/>
    </source>
</evidence>
<dbReference type="PANTHER" id="PTHR15651:SF7">
    <property type="entry name" value="ARMADILLO REPEAT-CONTAINING PROTEIN 8"/>
    <property type="match status" value="1"/>
</dbReference>
<keyword evidence="5" id="KW-0539">Nucleus</keyword>
<dbReference type="STRING" id="1288291.A0A059F248"/>
<comment type="subcellular location">
    <subcellularLocation>
        <location evidence="2">Cytoplasm</location>
    </subcellularLocation>
    <subcellularLocation>
        <location evidence="1">Nucleus</location>
    </subcellularLocation>
</comment>
<evidence type="ECO:0000313" key="7">
    <source>
        <dbReference type="Proteomes" id="UP000030655"/>
    </source>
</evidence>
<proteinExistence type="predicted"/>
<dbReference type="InterPro" id="IPR038739">
    <property type="entry name" value="ARMC8/Vid28"/>
</dbReference>
<keyword evidence="3" id="KW-0963">Cytoplasm</keyword>
<dbReference type="GO" id="GO:0005737">
    <property type="term" value="C:cytoplasm"/>
    <property type="evidence" value="ECO:0007669"/>
    <property type="project" value="UniProtKB-SubCell"/>
</dbReference>
<reference evidence="7" key="1">
    <citation type="submission" date="2013-02" db="EMBL/GenBank/DDBJ databases">
        <authorList>
            <consortium name="The Broad Institute Genome Sequencing Platform"/>
            <person name="Cuomo C."/>
            <person name="Becnel J."/>
            <person name="Sanscrainte N."/>
            <person name="Walker B."/>
            <person name="Young S.K."/>
            <person name="Zeng Q."/>
            <person name="Gargeya S."/>
            <person name="Fitzgerald M."/>
            <person name="Haas B."/>
            <person name="Abouelleil A."/>
            <person name="Alvarado L."/>
            <person name="Arachchi H.M."/>
            <person name="Berlin A.M."/>
            <person name="Chapman S.B."/>
            <person name="Dewar J."/>
            <person name="Goldberg J."/>
            <person name="Griggs A."/>
            <person name="Gujja S."/>
            <person name="Hansen M."/>
            <person name="Howarth C."/>
            <person name="Imamovic A."/>
            <person name="Larimer J."/>
            <person name="McCowan C."/>
            <person name="Murphy C."/>
            <person name="Neiman D."/>
            <person name="Pearson M."/>
            <person name="Priest M."/>
            <person name="Roberts A."/>
            <person name="Saif S."/>
            <person name="Shea T."/>
            <person name="Sisk P."/>
            <person name="Sykes S."/>
            <person name="Wortman J."/>
            <person name="Nusbaum C."/>
            <person name="Birren B."/>
        </authorList>
    </citation>
    <scope>NUCLEOTIDE SEQUENCE [LARGE SCALE GENOMIC DNA]</scope>
    <source>
        <strain evidence="7">PRA339</strain>
    </source>
</reference>
<dbReference type="Proteomes" id="UP000030655">
    <property type="component" value="Unassembled WGS sequence"/>
</dbReference>
<accession>A0A059F248</accession>
<dbReference type="EMBL" id="KK365148">
    <property type="protein sequence ID" value="KCZ81177.1"/>
    <property type="molecule type" value="Genomic_DNA"/>
</dbReference>
<dbReference type="PANTHER" id="PTHR15651">
    <property type="entry name" value="ARMADILLO REPEAT-CONTAINING PROTEIN 8"/>
    <property type="match status" value="1"/>
</dbReference>
<keyword evidence="7" id="KW-1185">Reference proteome</keyword>
<name>A0A059F248_9MICR</name>
<keyword evidence="4" id="KW-0677">Repeat</keyword>
<dbReference type="InterPro" id="IPR011989">
    <property type="entry name" value="ARM-like"/>
</dbReference>
<dbReference type="OrthoDB" id="2196102at2759"/>
<dbReference type="HOGENOM" id="CLU_427009_0_0_1"/>
<dbReference type="GO" id="GO:0005634">
    <property type="term" value="C:nucleus"/>
    <property type="evidence" value="ECO:0007669"/>
    <property type="project" value="UniProtKB-SubCell"/>
</dbReference>
<protein>
    <submittedName>
        <fullName evidence="6">Uncharacterized protein</fullName>
    </submittedName>
</protein>
<reference evidence="6 7" key="2">
    <citation type="submission" date="2014-03" db="EMBL/GenBank/DDBJ databases">
        <title>The Genome Sequence of Anncaliia algerae insect isolate PRA339.</title>
        <authorList>
            <consortium name="The Broad Institute Genome Sequencing Platform"/>
            <consortium name="The Broad Institute Genome Sequencing Center for Infectious Disease"/>
            <person name="Cuomo C."/>
            <person name="Becnel J."/>
            <person name="Sanscrainte N."/>
            <person name="Walker B."/>
            <person name="Young S.K."/>
            <person name="Zeng Q."/>
            <person name="Gargeya S."/>
            <person name="Fitzgerald M."/>
            <person name="Haas B."/>
            <person name="Abouelleil A."/>
            <person name="Alvarado L."/>
            <person name="Arachchi H.M."/>
            <person name="Berlin A.M."/>
            <person name="Chapman S.B."/>
            <person name="Dewar J."/>
            <person name="Goldberg J."/>
            <person name="Griggs A."/>
            <person name="Gujja S."/>
            <person name="Hansen M."/>
            <person name="Howarth C."/>
            <person name="Imamovic A."/>
            <person name="Larimer J."/>
            <person name="McCowan C."/>
            <person name="Murphy C."/>
            <person name="Neiman D."/>
            <person name="Pearson M."/>
            <person name="Priest M."/>
            <person name="Roberts A."/>
            <person name="Saif S."/>
            <person name="Shea T."/>
            <person name="Sisk P."/>
            <person name="Sykes S."/>
            <person name="Wortman J."/>
            <person name="Nusbaum C."/>
            <person name="Birren B."/>
        </authorList>
    </citation>
    <scope>NUCLEOTIDE SEQUENCE [LARGE SCALE GENOMIC DNA]</scope>
    <source>
        <strain evidence="6 7">PRA339</strain>
    </source>
</reference>
<evidence type="ECO:0000256" key="3">
    <source>
        <dbReference type="ARBA" id="ARBA00022490"/>
    </source>
</evidence>
<evidence type="ECO:0000256" key="5">
    <source>
        <dbReference type="ARBA" id="ARBA00023242"/>
    </source>
</evidence>
<evidence type="ECO:0000256" key="4">
    <source>
        <dbReference type="ARBA" id="ARBA00022737"/>
    </source>
</evidence>
<dbReference type="GO" id="GO:0034657">
    <property type="term" value="C:GID complex"/>
    <property type="evidence" value="ECO:0007669"/>
    <property type="project" value="TreeGrafter"/>
</dbReference>
<dbReference type="GO" id="GO:0043161">
    <property type="term" value="P:proteasome-mediated ubiquitin-dependent protein catabolic process"/>
    <property type="evidence" value="ECO:0007669"/>
    <property type="project" value="TreeGrafter"/>
</dbReference>
<dbReference type="AlphaFoldDB" id="A0A059F248"/>
<evidence type="ECO:0000313" key="6">
    <source>
        <dbReference type="EMBL" id="KCZ81177.1"/>
    </source>
</evidence>
<dbReference type="VEuPathDB" id="MicrosporidiaDB:H312_01387"/>
<gene>
    <name evidence="6" type="ORF">H312_01387</name>
</gene>